<dbReference type="Proteomes" id="UP001318040">
    <property type="component" value="Chromosome 34"/>
</dbReference>
<keyword evidence="9" id="KW-1185">Reference proteome</keyword>
<feature type="compositionally biased region" description="Low complexity" evidence="7">
    <location>
        <begin position="241"/>
        <end position="250"/>
    </location>
</feature>
<reference evidence="10" key="1">
    <citation type="submission" date="2025-08" db="UniProtKB">
        <authorList>
            <consortium name="RefSeq"/>
        </authorList>
    </citation>
    <scope>IDENTIFICATION</scope>
    <source>
        <tissue evidence="10">Sperm</tissue>
    </source>
</reference>
<accession>A0AAJ7TNL7</accession>
<organism evidence="9 10">
    <name type="scientific">Petromyzon marinus</name>
    <name type="common">Sea lamprey</name>
    <dbReference type="NCBI Taxonomy" id="7757"/>
    <lineage>
        <taxon>Eukaryota</taxon>
        <taxon>Metazoa</taxon>
        <taxon>Chordata</taxon>
        <taxon>Craniata</taxon>
        <taxon>Vertebrata</taxon>
        <taxon>Cyclostomata</taxon>
        <taxon>Hyperoartia</taxon>
        <taxon>Petromyzontiformes</taxon>
        <taxon>Petromyzontidae</taxon>
        <taxon>Petromyzon</taxon>
    </lineage>
</organism>
<keyword evidence="5" id="KW-1133">Transmembrane helix</keyword>
<keyword evidence="5" id="KW-0472">Membrane</keyword>
<comment type="domain">
    <text evidence="5">The C4-type zinc finger motif is necessary both for its ER three-way tubular junction localization and formation.</text>
</comment>
<keyword evidence="5" id="KW-0863">Zinc-finger</keyword>
<evidence type="ECO:0000256" key="2">
    <source>
        <dbReference type="ARBA" id="ARBA00009940"/>
    </source>
</evidence>
<keyword evidence="5" id="KW-0256">Endoplasmic reticulum</keyword>
<evidence type="ECO:0000256" key="7">
    <source>
        <dbReference type="SAM" id="MobiDB-lite"/>
    </source>
</evidence>
<dbReference type="GO" id="GO:0071788">
    <property type="term" value="P:endoplasmic reticulum tubular network maintenance"/>
    <property type="evidence" value="ECO:0007669"/>
    <property type="project" value="UniProtKB-UniRule"/>
</dbReference>
<name>A0AAJ7TNL7_PETMA</name>
<dbReference type="AlphaFoldDB" id="A0AAJ7TNL7"/>
<evidence type="ECO:0000256" key="4">
    <source>
        <dbReference type="ARBA" id="ARBA00049772"/>
    </source>
</evidence>
<gene>
    <name evidence="10" type="primary">LNPK</name>
</gene>
<comment type="function">
    <text evidence="5">Plays a role in determining ER morphology.</text>
</comment>
<dbReference type="GO" id="GO:0098826">
    <property type="term" value="C:endoplasmic reticulum tubular network membrane"/>
    <property type="evidence" value="ECO:0007669"/>
    <property type="project" value="UniProtKB-UniRule"/>
</dbReference>
<sequence>MGVLVSRFRRAKPSTIQQLETLEKDMTDLEERSERTQRLQRLWIGRLILYSSAAYIVAAAFLWFWSFPKEWTDWVFAALPLLLFPVLVWLLKRFMSWWFVRRTQSNYAALEGLKEKKRKILEEVMEKETYKTAKEILERFDSEAKKAKELEQAAIAAASVGQELRQRTPSQRGVNDPPTVSSPLGPHSGPPIQTPGRGPTGPPPAGRGGSPTVPSTPGGPGTAPGGPPEKGLLAGVGGASGAFARRPGGHAAATPAAAHVGFFPPPHLGMHPPGPPLPRPVLPRERGVADRVIEYLVGDGPQNRYALICQQCFSHNGMALREEFEYIAYRCAYCFSLNPARRTRPIAPRFGDSGAQAQPQSRPGSNSAAAATAAGPAPTSAGADGHKAAPAVGDEASGELVRACAGCRCRGVSVWVCRCICVGLSCDLSAPQSPPFKEALKQADCPGPVLKLMAMVT</sequence>
<dbReference type="PANTHER" id="PTHR22166">
    <property type="entry name" value="ENDOPLASMIC RETICULUM JUNCTION FORMATION PROTEIN LUNAPARK"/>
    <property type="match status" value="1"/>
</dbReference>
<feature type="transmembrane region" description="Helical" evidence="5">
    <location>
        <begin position="47"/>
        <end position="65"/>
    </location>
</feature>
<proteinExistence type="inferred from homology"/>
<dbReference type="GO" id="GO:0008270">
    <property type="term" value="F:zinc ion binding"/>
    <property type="evidence" value="ECO:0007669"/>
    <property type="project" value="UniProtKB-KW"/>
</dbReference>
<feature type="transmembrane region" description="Helical" evidence="5">
    <location>
        <begin position="71"/>
        <end position="91"/>
    </location>
</feature>
<dbReference type="InterPro" id="IPR019273">
    <property type="entry name" value="Lunapark_Znf"/>
</dbReference>
<dbReference type="GO" id="GO:1903373">
    <property type="term" value="P:positive regulation of endoplasmic reticulum tubular network organization"/>
    <property type="evidence" value="ECO:0007669"/>
    <property type="project" value="UniProtKB-UniRule"/>
</dbReference>
<dbReference type="KEGG" id="pmrn:116948544"/>
<dbReference type="GO" id="GO:0042802">
    <property type="term" value="F:identical protein binding"/>
    <property type="evidence" value="ECO:0007669"/>
    <property type="project" value="UniProtKB-UniRule"/>
</dbReference>
<evidence type="ECO:0000259" key="8">
    <source>
        <dbReference type="Pfam" id="PF10058"/>
    </source>
</evidence>
<feature type="compositionally biased region" description="Polar residues" evidence="7">
    <location>
        <begin position="355"/>
        <end position="366"/>
    </location>
</feature>
<comment type="subcellular location">
    <subcellularLocation>
        <location evidence="1 5">Endoplasmic reticulum membrane</location>
        <topology evidence="1 5">Multi-pass membrane protein</topology>
        <orientation evidence="1 5">Cytoplasmic side</orientation>
    </subcellularLocation>
</comment>
<evidence type="ECO:0000313" key="9">
    <source>
        <dbReference type="Proteomes" id="UP001318040"/>
    </source>
</evidence>
<dbReference type="InterPro" id="IPR040115">
    <property type="entry name" value="Lnp"/>
</dbReference>
<protein>
    <recommendedName>
        <fullName evidence="4 5">Endoplasmic reticulum junction formation protein lunapark</fullName>
    </recommendedName>
</protein>
<keyword evidence="5" id="KW-0479">Metal-binding</keyword>
<keyword evidence="6" id="KW-0175">Coiled coil</keyword>
<feature type="coiled-coil region" evidence="6">
    <location>
        <begin position="12"/>
        <end position="39"/>
    </location>
</feature>
<evidence type="ECO:0000313" key="10">
    <source>
        <dbReference type="RefSeq" id="XP_032821187.1"/>
    </source>
</evidence>
<comment type="subunit">
    <text evidence="3 5">Homodimer; homodimerization requires the C4-type zinc finger motif and decreases during mitosis in a phosphorylation-dependent manner.</text>
</comment>
<dbReference type="CTD" id="80856"/>
<feature type="domain" description="Lunapark zinc ribbon" evidence="8">
    <location>
        <begin position="289"/>
        <end position="338"/>
    </location>
</feature>
<keyword evidence="5" id="KW-0862">Zinc</keyword>
<evidence type="ECO:0000256" key="5">
    <source>
        <dbReference type="RuleBase" id="RU367073"/>
    </source>
</evidence>
<dbReference type="RefSeq" id="XP_032821187.1">
    <property type="nucleotide sequence ID" value="XM_032965296.1"/>
</dbReference>
<evidence type="ECO:0000256" key="1">
    <source>
        <dbReference type="ARBA" id="ARBA00004215"/>
    </source>
</evidence>
<dbReference type="Pfam" id="PF10058">
    <property type="entry name" value="Zn_ribbon_10"/>
    <property type="match status" value="1"/>
</dbReference>
<dbReference type="PANTHER" id="PTHR22166:SF12">
    <property type="entry name" value="ENDOPLASMIC RETICULUM JUNCTION FORMATION PROTEIN LUNAPARK"/>
    <property type="match status" value="1"/>
</dbReference>
<feature type="region of interest" description="Disordered" evidence="7">
    <location>
        <begin position="158"/>
        <end position="250"/>
    </location>
</feature>
<feature type="compositionally biased region" description="Low complexity" evidence="7">
    <location>
        <begin position="367"/>
        <end position="383"/>
    </location>
</feature>
<comment type="similarity">
    <text evidence="2 5">Belongs to the lunapark family.</text>
</comment>
<evidence type="ECO:0000256" key="3">
    <source>
        <dbReference type="ARBA" id="ARBA00047002"/>
    </source>
</evidence>
<feature type="region of interest" description="Disordered" evidence="7">
    <location>
        <begin position="346"/>
        <end position="389"/>
    </location>
</feature>
<feature type="compositionally biased region" description="Polar residues" evidence="7">
    <location>
        <begin position="167"/>
        <end position="182"/>
    </location>
</feature>
<keyword evidence="5" id="KW-0812">Transmembrane</keyword>
<evidence type="ECO:0000256" key="6">
    <source>
        <dbReference type="SAM" id="Coils"/>
    </source>
</evidence>